<evidence type="ECO:0000313" key="2">
    <source>
        <dbReference type="Proteomes" id="UP000250235"/>
    </source>
</evidence>
<dbReference type="Proteomes" id="UP000250235">
    <property type="component" value="Unassembled WGS sequence"/>
</dbReference>
<proteinExistence type="predicted"/>
<protein>
    <submittedName>
        <fullName evidence="1">Uncharacterized protein</fullName>
    </submittedName>
</protein>
<gene>
    <name evidence="1" type="ORF">F511_46634</name>
</gene>
<name>A0A2Z6ZU29_9LAMI</name>
<accession>A0A2Z6ZU29</accession>
<reference evidence="1 2" key="1">
    <citation type="journal article" date="2015" name="Proc. Natl. Acad. Sci. U.S.A.">
        <title>The resurrection genome of Boea hygrometrica: A blueprint for survival of dehydration.</title>
        <authorList>
            <person name="Xiao L."/>
            <person name="Yang G."/>
            <person name="Zhang L."/>
            <person name="Yang X."/>
            <person name="Zhao S."/>
            <person name="Ji Z."/>
            <person name="Zhou Q."/>
            <person name="Hu M."/>
            <person name="Wang Y."/>
            <person name="Chen M."/>
            <person name="Xu Y."/>
            <person name="Jin H."/>
            <person name="Xiao X."/>
            <person name="Hu G."/>
            <person name="Bao F."/>
            <person name="Hu Y."/>
            <person name="Wan P."/>
            <person name="Li L."/>
            <person name="Deng X."/>
            <person name="Kuang T."/>
            <person name="Xiang C."/>
            <person name="Zhu J.K."/>
            <person name="Oliver M.J."/>
            <person name="He Y."/>
        </authorList>
    </citation>
    <scope>NUCLEOTIDE SEQUENCE [LARGE SCALE GENOMIC DNA]</scope>
    <source>
        <strain evidence="2">cv. XS01</strain>
    </source>
</reference>
<organism evidence="1 2">
    <name type="scientific">Dorcoceras hygrometricum</name>
    <dbReference type="NCBI Taxonomy" id="472368"/>
    <lineage>
        <taxon>Eukaryota</taxon>
        <taxon>Viridiplantae</taxon>
        <taxon>Streptophyta</taxon>
        <taxon>Embryophyta</taxon>
        <taxon>Tracheophyta</taxon>
        <taxon>Spermatophyta</taxon>
        <taxon>Magnoliopsida</taxon>
        <taxon>eudicotyledons</taxon>
        <taxon>Gunneridae</taxon>
        <taxon>Pentapetalae</taxon>
        <taxon>asterids</taxon>
        <taxon>lamiids</taxon>
        <taxon>Lamiales</taxon>
        <taxon>Gesneriaceae</taxon>
        <taxon>Didymocarpoideae</taxon>
        <taxon>Trichosporeae</taxon>
        <taxon>Loxocarpinae</taxon>
        <taxon>Dorcoceras</taxon>
    </lineage>
</organism>
<dbReference type="EMBL" id="KV131552">
    <property type="protein sequence ID" value="KZT76341.1"/>
    <property type="molecule type" value="Genomic_DNA"/>
</dbReference>
<evidence type="ECO:0000313" key="1">
    <source>
        <dbReference type="EMBL" id="KZT76341.1"/>
    </source>
</evidence>
<sequence length="106" mass="12112">MLTSSMLSNHEMLTSSKLLTDLTKNQTDLSSSNACVSPTTQIRDADVIRSATKFHQNSSHTYSLQYWYEMKELFKRFPTLPQTRKTVAEINGKLPEKLTMNSNPRV</sequence>
<keyword evidence="2" id="KW-1185">Reference proteome</keyword>
<dbReference type="AlphaFoldDB" id="A0A2Z6ZU29"/>